<evidence type="ECO:0000313" key="1">
    <source>
        <dbReference type="EMBL" id="KAJ2997763.1"/>
    </source>
</evidence>
<gene>
    <name evidence="1" type="ORF">NUW58_g549</name>
</gene>
<dbReference type="EMBL" id="JAPDGR010000047">
    <property type="protein sequence ID" value="KAJ2997763.1"/>
    <property type="molecule type" value="Genomic_DNA"/>
</dbReference>
<evidence type="ECO:0000313" key="2">
    <source>
        <dbReference type="Proteomes" id="UP001143856"/>
    </source>
</evidence>
<proteinExistence type="predicted"/>
<dbReference type="Proteomes" id="UP001143856">
    <property type="component" value="Unassembled WGS sequence"/>
</dbReference>
<protein>
    <submittedName>
        <fullName evidence="1">Uncharacterized protein</fullName>
    </submittedName>
</protein>
<keyword evidence="2" id="KW-1185">Reference proteome</keyword>
<organism evidence="1 2">
    <name type="scientific">Xylaria curta</name>
    <dbReference type="NCBI Taxonomy" id="42375"/>
    <lineage>
        <taxon>Eukaryota</taxon>
        <taxon>Fungi</taxon>
        <taxon>Dikarya</taxon>
        <taxon>Ascomycota</taxon>
        <taxon>Pezizomycotina</taxon>
        <taxon>Sordariomycetes</taxon>
        <taxon>Xylariomycetidae</taxon>
        <taxon>Xylariales</taxon>
        <taxon>Xylariaceae</taxon>
        <taxon>Xylaria</taxon>
    </lineage>
</organism>
<name>A0ACC1PS75_9PEZI</name>
<comment type="caution">
    <text evidence="1">The sequence shown here is derived from an EMBL/GenBank/DDBJ whole genome shotgun (WGS) entry which is preliminary data.</text>
</comment>
<accession>A0ACC1PS75</accession>
<sequence>MDGMERDDRVRSLRVLLIEPLTPLLRREIHIAIKLPSKPPSKEIDVVLDQITEHWTEIYGTPNARACLVEQLALFQQFLTNDLLKDYAAQPYQPTQWVSLQAELVQQHSIKAGSDESYDDTEYQARIVVPLEELILNQEHVERRVRYAESGGYIQHLINQRDWINLATALKDDRDLAKSLSGGHSFYPHALDVITRRIVLRGIDKVESTHLQKPSMCPFRNFRQLLARHNLNFLSGIRR</sequence>
<reference evidence="1" key="1">
    <citation type="submission" date="2022-10" db="EMBL/GenBank/DDBJ databases">
        <title>Genome Sequence of Xylaria curta.</title>
        <authorList>
            <person name="Buettner E."/>
        </authorList>
    </citation>
    <scope>NUCLEOTIDE SEQUENCE</scope>
    <source>
        <strain evidence="1">Babe10</strain>
    </source>
</reference>